<evidence type="ECO:0000313" key="3">
    <source>
        <dbReference type="Proteomes" id="UP001154015"/>
    </source>
</evidence>
<keyword evidence="3" id="KW-1185">Reference proteome</keyword>
<evidence type="ECO:0000313" key="2">
    <source>
        <dbReference type="EMBL" id="CAH9415928.1"/>
    </source>
</evidence>
<name>A0ABM9GX46_STRGL</name>
<organism evidence="2 3">
    <name type="scientific">Streptomyces globisporus</name>
    <dbReference type="NCBI Taxonomy" id="1908"/>
    <lineage>
        <taxon>Bacteria</taxon>
        <taxon>Bacillati</taxon>
        <taxon>Actinomycetota</taxon>
        <taxon>Actinomycetes</taxon>
        <taxon>Kitasatosporales</taxon>
        <taxon>Streptomycetaceae</taxon>
        <taxon>Streptomyces</taxon>
    </lineage>
</organism>
<reference evidence="2" key="1">
    <citation type="submission" date="2022-03" db="EMBL/GenBank/DDBJ databases">
        <authorList>
            <person name="Leyn A S."/>
        </authorList>
    </citation>
    <scope>NUCLEOTIDE SEQUENCE</scope>
    <source>
        <strain evidence="2">Streptomyces globisporus 4-3</strain>
    </source>
</reference>
<dbReference type="Proteomes" id="UP001154015">
    <property type="component" value="Unassembled WGS sequence"/>
</dbReference>
<dbReference type="EMBL" id="CAKXYP010000007">
    <property type="protein sequence ID" value="CAH9415928.1"/>
    <property type="molecule type" value="Genomic_DNA"/>
</dbReference>
<sequence>MQTRTDAPPRTANGAPGRQHRRATAGAVAGPLHPPPPQRR</sequence>
<evidence type="ECO:0000256" key="1">
    <source>
        <dbReference type="SAM" id="MobiDB-lite"/>
    </source>
</evidence>
<accession>A0ABM9GX46</accession>
<protein>
    <submittedName>
        <fullName evidence="2">Uncharacterized protein</fullName>
    </submittedName>
</protein>
<feature type="region of interest" description="Disordered" evidence="1">
    <location>
        <begin position="1"/>
        <end position="40"/>
    </location>
</feature>
<proteinExistence type="predicted"/>
<gene>
    <name evidence="2" type="ORF">SGL43_02948</name>
</gene>
<comment type="caution">
    <text evidence="2">The sequence shown here is derived from an EMBL/GenBank/DDBJ whole genome shotgun (WGS) entry which is preliminary data.</text>
</comment>